<feature type="domain" description="Glycosyltransferase N-terminal" evidence="2">
    <location>
        <begin position="8"/>
        <end position="43"/>
    </location>
</feature>
<dbReference type="InterPro" id="IPR058980">
    <property type="entry name" value="Glyco_transf_N"/>
</dbReference>
<comment type="similarity">
    <text evidence="1">Belongs to the UDP-glycosyltransferase family.</text>
</comment>
<proteinExistence type="inferred from homology"/>
<dbReference type="EnsemblPlants" id="EMT00593">
    <property type="protein sequence ID" value="EMT00593"/>
    <property type="gene ID" value="F775_02079"/>
</dbReference>
<protein>
    <submittedName>
        <fullName evidence="3">Putative UDP-glucosyltransferase</fullName>
    </submittedName>
</protein>
<dbReference type="ExpressionAtlas" id="N1QPV7">
    <property type="expression patterns" value="baseline"/>
</dbReference>
<dbReference type="GO" id="GO:0080044">
    <property type="term" value="F:quercetin 7-O-glucosyltransferase activity"/>
    <property type="evidence" value="ECO:0007669"/>
    <property type="project" value="TreeGrafter"/>
</dbReference>
<evidence type="ECO:0000256" key="1">
    <source>
        <dbReference type="ARBA" id="ARBA00009995"/>
    </source>
</evidence>
<dbReference type="Gene3D" id="3.40.50.2000">
    <property type="entry name" value="Glycogen Phosphorylase B"/>
    <property type="match status" value="2"/>
</dbReference>
<dbReference type="SUPFAM" id="SSF53756">
    <property type="entry name" value="UDP-Glycosyltransferase/glycogen phosphorylase"/>
    <property type="match status" value="2"/>
</dbReference>
<name>N1QPV7_AEGTA</name>
<dbReference type="GO" id="GO:0080043">
    <property type="term" value="F:quercetin 3-O-glucosyltransferase activity"/>
    <property type="evidence" value="ECO:0007669"/>
    <property type="project" value="TreeGrafter"/>
</dbReference>
<sequence>MAGAAPHVMVLPFPAQGHVTPLMELSHRLVDHGLRVTFVCTEPIRKLLLDALADDKKALDGIRLVSVPDGLADGDSHRDLGKVLAGVLGRVPGYVEELIRETEASGENKVQWLVADATMACCFQVARNLGVRVASVCPSSAACLVTSLRIPQLIHDGFFDDKGFPKRHGTFELAPGMPPLRPTQMTWNIDGALEGRRAAFELAFGIAQVTDLAEIVMCKSFHEAETGAFELCPDIMPIGPLFADQELRKPVGQFWPEDASCLEWLDAQPEGSVVSRRTRREGGGAAMAKGHVLVLPMPCQGHVVPLMELSHRLVDHGFEVTFVNTEIYDNWEEADSLRGLEYFCSMYGPTICAFYMLSDSRKMD</sequence>
<evidence type="ECO:0000313" key="3">
    <source>
        <dbReference type="EnsemblPlants" id="EMT00593"/>
    </source>
</evidence>
<dbReference type="PANTHER" id="PTHR11926">
    <property type="entry name" value="GLUCOSYL/GLUCURONOSYL TRANSFERASES"/>
    <property type="match status" value="1"/>
</dbReference>
<reference evidence="3" key="1">
    <citation type="submission" date="2015-06" db="UniProtKB">
        <authorList>
            <consortium name="EnsemblPlants"/>
        </authorList>
    </citation>
    <scope>IDENTIFICATION</scope>
</reference>
<evidence type="ECO:0000259" key="2">
    <source>
        <dbReference type="Pfam" id="PF26168"/>
    </source>
</evidence>
<dbReference type="PANTHER" id="PTHR11926:SF1412">
    <property type="entry name" value="UDP-GLYCOSYLTRANSFERASE 83A1-LIKE"/>
    <property type="match status" value="1"/>
</dbReference>
<organism evidence="3">
    <name type="scientific">Aegilops tauschii</name>
    <name type="common">Tausch's goatgrass</name>
    <name type="synonym">Aegilops squarrosa</name>
    <dbReference type="NCBI Taxonomy" id="37682"/>
    <lineage>
        <taxon>Eukaryota</taxon>
        <taxon>Viridiplantae</taxon>
        <taxon>Streptophyta</taxon>
        <taxon>Embryophyta</taxon>
        <taxon>Tracheophyta</taxon>
        <taxon>Spermatophyta</taxon>
        <taxon>Magnoliopsida</taxon>
        <taxon>Liliopsida</taxon>
        <taxon>Poales</taxon>
        <taxon>Poaceae</taxon>
        <taxon>BOP clade</taxon>
        <taxon>Pooideae</taxon>
        <taxon>Triticodae</taxon>
        <taxon>Triticeae</taxon>
        <taxon>Triticinae</taxon>
        <taxon>Aegilops</taxon>
    </lineage>
</organism>
<dbReference type="Pfam" id="PF26168">
    <property type="entry name" value="Glyco_transf_N"/>
    <property type="match status" value="1"/>
</dbReference>
<accession>N1QPV7</accession>
<dbReference type="FunFam" id="3.40.50.2000:FF:000108">
    <property type="entry name" value="UDP-glycosyltransferase 83A1"/>
    <property type="match status" value="1"/>
</dbReference>
<dbReference type="AlphaFoldDB" id="N1QPV7"/>